<dbReference type="HOGENOM" id="CLU_1254878_0_0_5"/>
<accession>A3TT71</accession>
<feature type="chain" id="PRO_5002660283" evidence="1">
    <location>
        <begin position="30"/>
        <end position="220"/>
    </location>
</feature>
<dbReference type="OrthoDB" id="7856719at2"/>
<dbReference type="Proteomes" id="UP000004318">
    <property type="component" value="Unassembled WGS sequence"/>
</dbReference>
<gene>
    <name evidence="2" type="ORF">OB2597_06180</name>
</gene>
<evidence type="ECO:0000313" key="3">
    <source>
        <dbReference type="Proteomes" id="UP000004318"/>
    </source>
</evidence>
<name>A3TT71_PSEBH</name>
<protein>
    <submittedName>
        <fullName evidence="2">Uncharacterized protein</fullName>
    </submittedName>
</protein>
<keyword evidence="3" id="KW-1185">Reference proteome</keyword>
<evidence type="ECO:0000313" key="2">
    <source>
        <dbReference type="EMBL" id="EAQ04848.1"/>
    </source>
</evidence>
<dbReference type="EMBL" id="AAMO01000001">
    <property type="protein sequence ID" value="EAQ04848.1"/>
    <property type="molecule type" value="Genomic_DNA"/>
</dbReference>
<dbReference type="eggNOG" id="ENOG5033EET">
    <property type="taxonomic scope" value="Bacteria"/>
</dbReference>
<proteinExistence type="predicted"/>
<dbReference type="STRING" id="252305.OB2597_06180"/>
<sequence length="220" mass="22892">MQAILFRPLVLPLALVAGLVMSSATPSQAGLFDCFFGGCWNWGGGGGGDDDDGGAANEDVAPTGIIHPVYMVGSSFFPDRVHAQPGDEIKFYNLAYTSQRIRADDYSWESDYLSRNDSWSLIVQADTELEFRKSGYGGTYYGEIKLQSPPSAVDFGDLVDPDGNVVGKDGSAIGLAEGLGETLAHVGGSLRDVGGGLTSALFGDGNGGELGLGTLGLGNN</sequence>
<comment type="caution">
    <text evidence="2">The sequence shown here is derived from an EMBL/GenBank/DDBJ whole genome shotgun (WGS) entry which is preliminary data.</text>
</comment>
<dbReference type="AlphaFoldDB" id="A3TT71"/>
<organism evidence="2 3">
    <name type="scientific">Pseudooceanicola batsensis (strain ATCC BAA-863 / DSM 15984 / KCTC 12145 / HTCC2597)</name>
    <name type="common">Oceanicola batsensis</name>
    <dbReference type="NCBI Taxonomy" id="252305"/>
    <lineage>
        <taxon>Bacteria</taxon>
        <taxon>Pseudomonadati</taxon>
        <taxon>Pseudomonadota</taxon>
        <taxon>Alphaproteobacteria</taxon>
        <taxon>Rhodobacterales</taxon>
        <taxon>Paracoccaceae</taxon>
        <taxon>Pseudooceanicola</taxon>
    </lineage>
</organism>
<keyword evidence="1" id="KW-0732">Signal</keyword>
<reference evidence="2 3" key="1">
    <citation type="journal article" date="2010" name="J. Bacteriol.">
        <title>Genome sequences of Oceanicola granulosus HTCC2516(T) and Oceanicola batsensis HTCC2597(TDelta).</title>
        <authorList>
            <person name="Thrash J.C."/>
            <person name="Cho J.C."/>
            <person name="Vergin K.L."/>
            <person name="Giovannoni S.J."/>
        </authorList>
    </citation>
    <scope>NUCLEOTIDE SEQUENCE [LARGE SCALE GENOMIC DNA]</scope>
    <source>
        <strain evidence="3">ATCC BAA-863 / DSM 15984 / KCTC 12145 / HTCC2597</strain>
    </source>
</reference>
<dbReference type="RefSeq" id="WP_009805465.1">
    <property type="nucleotide sequence ID" value="NZ_CH724131.1"/>
</dbReference>
<feature type="signal peptide" evidence="1">
    <location>
        <begin position="1"/>
        <end position="29"/>
    </location>
</feature>
<evidence type="ECO:0000256" key="1">
    <source>
        <dbReference type="SAM" id="SignalP"/>
    </source>
</evidence>